<keyword evidence="4" id="KW-1185">Reference proteome</keyword>
<dbReference type="Proteomes" id="UP000325902">
    <property type="component" value="Unassembled WGS sequence"/>
</dbReference>
<dbReference type="SUPFAM" id="SSF46966">
    <property type="entry name" value="Spectrin repeat"/>
    <property type="match status" value="1"/>
</dbReference>
<comment type="caution">
    <text evidence="3">The sequence shown here is derived from an EMBL/GenBank/DDBJ whole genome shotgun (WGS) entry which is preliminary data.</text>
</comment>
<protein>
    <submittedName>
        <fullName evidence="3">Myosin heavy chain</fullName>
    </submittedName>
</protein>
<gene>
    <name evidence="3" type="primary">MYS3</name>
    <name evidence="3" type="ORF">DBV05_g2109</name>
</gene>
<reference evidence="3 4" key="1">
    <citation type="journal article" date="2019" name="Sci. Rep.">
        <title>A multi-omics analysis of the grapevine pathogen Lasiodiplodia theobromae reveals that temperature affects the expression of virulence- and pathogenicity-related genes.</title>
        <authorList>
            <person name="Felix C."/>
            <person name="Meneses R."/>
            <person name="Goncalves M.F.M."/>
            <person name="Tilleman L."/>
            <person name="Duarte A.S."/>
            <person name="Jorrin-Novo J.V."/>
            <person name="Van de Peer Y."/>
            <person name="Deforce D."/>
            <person name="Van Nieuwerburgh F."/>
            <person name="Esteves A.C."/>
            <person name="Alves A."/>
        </authorList>
    </citation>
    <scope>NUCLEOTIDE SEQUENCE [LARGE SCALE GENOMIC DNA]</scope>
    <source>
        <strain evidence="3 4">LA-SOL3</strain>
    </source>
</reference>
<feature type="region of interest" description="Disordered" evidence="2">
    <location>
        <begin position="250"/>
        <end position="269"/>
    </location>
</feature>
<evidence type="ECO:0000256" key="2">
    <source>
        <dbReference type="SAM" id="MobiDB-lite"/>
    </source>
</evidence>
<evidence type="ECO:0000256" key="1">
    <source>
        <dbReference type="SAM" id="Coils"/>
    </source>
</evidence>
<keyword evidence="1" id="KW-0175">Coiled coil</keyword>
<organism evidence="3 4">
    <name type="scientific">Lasiodiplodia theobromae</name>
    <dbReference type="NCBI Taxonomy" id="45133"/>
    <lineage>
        <taxon>Eukaryota</taxon>
        <taxon>Fungi</taxon>
        <taxon>Dikarya</taxon>
        <taxon>Ascomycota</taxon>
        <taxon>Pezizomycotina</taxon>
        <taxon>Dothideomycetes</taxon>
        <taxon>Dothideomycetes incertae sedis</taxon>
        <taxon>Botryosphaeriales</taxon>
        <taxon>Botryosphaeriaceae</taxon>
        <taxon>Lasiodiplodia</taxon>
    </lineage>
</organism>
<evidence type="ECO:0000313" key="4">
    <source>
        <dbReference type="Proteomes" id="UP000325902"/>
    </source>
</evidence>
<name>A0A5N5DQX9_9PEZI</name>
<dbReference type="EMBL" id="VCHE01000008">
    <property type="protein sequence ID" value="KAB2579124.1"/>
    <property type="molecule type" value="Genomic_DNA"/>
</dbReference>
<sequence>MPPPKKPKKSGGTGSHTHALSVVQEFMKESYYAGRRAKEKEDEARKAGEKVAQGMEADINEYMEDTEGWKATIQELKELCPKLEELLAKIADAEETTDELCELVDSLEADLLRRTDGRILRVGAELHELSGRIQALQLENQQLERNLESSSSATEKQALEKTITSLRADVEGKERTAQLYKPALEKMKKMIDSEKERVGRRNETITLWRNKCENLRAKADEDKAMIEKEKSALETQALELNQRIREQDEALKDSQTRLEDCETSKGQLEESLTEMKTSIATMNSDYSEGKPTMQAQLERLKVEHAAAVDANRKA</sequence>
<feature type="compositionally biased region" description="Basic and acidic residues" evidence="2">
    <location>
        <begin position="250"/>
        <end position="263"/>
    </location>
</feature>
<accession>A0A5N5DQX9</accession>
<proteinExistence type="predicted"/>
<feature type="coiled-coil region" evidence="1">
    <location>
        <begin position="59"/>
        <end position="176"/>
    </location>
</feature>
<evidence type="ECO:0000313" key="3">
    <source>
        <dbReference type="EMBL" id="KAB2579124.1"/>
    </source>
</evidence>
<dbReference type="Gene3D" id="1.10.287.1490">
    <property type="match status" value="1"/>
</dbReference>
<dbReference type="AlphaFoldDB" id="A0A5N5DQX9"/>